<gene>
    <name evidence="16" type="primary">Dwil\GK11532</name>
    <name evidence="16" type="ORF">Dwil_GK11532</name>
</gene>
<accession>B4N8Z5</accession>
<keyword evidence="6" id="KW-0660">Purine salvage</keyword>
<sequence length="427" mass="47724">MKRLTKPSLVTFISRQLRHSRAVNSFPTKFYINSGQTDPFRHQFAHCQQLSSKSCGDITKEHDSSIDKDKEQQAKDKTKKMELPEGVMIGFGNPLLDLTTTIEDTMLLEKYGLEPNAAIIAEEKHMALFDEIANQENLQLSAGGSCQNSMRVFQWIVGAPYRAVFFGAVGMDKFGEVIAKRARADGVETLYQLREDAPTGTCAVIISGQNRSLVANLGAAAYFSEDWMDSEESCCAVDTASYFYITGFFLAVSPNTVLRVAQTASETKRTTILNLSAIFVLQMHKQELDEILPYLDFIISNKAEALAFADTHEWNTKDIFEIGKRMQSLPKDNGRPRVIMITDDICPVLCFQENEKILEYPVPKLSKKDIVDTNGCGDAFVGGFLSQLVQKMPLDYCIRTGIFASHQVIRVVGVQIDKMPNFNDSCI</sequence>
<dbReference type="HOGENOM" id="CLU_045832_0_0_1"/>
<dbReference type="InParanoid" id="B4N8Z5"/>
<dbReference type="STRING" id="7260.B4N8Z5"/>
<dbReference type="GO" id="GO:0044209">
    <property type="term" value="P:AMP salvage"/>
    <property type="evidence" value="ECO:0007669"/>
    <property type="project" value="UniProtKB-UniPathway"/>
</dbReference>
<evidence type="ECO:0000256" key="12">
    <source>
        <dbReference type="ARBA" id="ARBA00068771"/>
    </source>
</evidence>
<dbReference type="GO" id="GO:0006166">
    <property type="term" value="P:purine ribonucleoside salvage"/>
    <property type="evidence" value="ECO:0007669"/>
    <property type="project" value="UniProtKB-KW"/>
</dbReference>
<evidence type="ECO:0000256" key="2">
    <source>
        <dbReference type="ARBA" id="ARBA00004801"/>
    </source>
</evidence>
<dbReference type="PANTHER" id="PTHR45769">
    <property type="entry name" value="ADENOSINE KINASE"/>
    <property type="match status" value="1"/>
</dbReference>
<evidence type="ECO:0000313" key="16">
    <source>
        <dbReference type="EMBL" id="EDW80500.2"/>
    </source>
</evidence>
<dbReference type="OrthoDB" id="432447at2759"/>
<evidence type="ECO:0000256" key="3">
    <source>
        <dbReference type="ARBA" id="ARBA00010688"/>
    </source>
</evidence>
<comment type="cofactor">
    <cofactor evidence="1">
        <name>Mg(2+)</name>
        <dbReference type="ChEBI" id="CHEBI:18420"/>
    </cofactor>
</comment>
<dbReference type="GO" id="GO:0006144">
    <property type="term" value="P:purine nucleobase metabolic process"/>
    <property type="evidence" value="ECO:0007669"/>
    <property type="project" value="TreeGrafter"/>
</dbReference>
<comment type="similarity">
    <text evidence="3">Belongs to the carbohydrate kinase PfkB family.</text>
</comment>
<dbReference type="UniPathway" id="UPA00588">
    <property type="reaction ID" value="UER00659"/>
</dbReference>
<dbReference type="EC" id="2.7.1.20" evidence="4"/>
<dbReference type="SMR" id="B4N8Z5"/>
<evidence type="ECO:0000256" key="4">
    <source>
        <dbReference type="ARBA" id="ARBA00012119"/>
    </source>
</evidence>
<reference evidence="16 17" key="1">
    <citation type="journal article" date="2007" name="Nature">
        <title>Evolution of genes and genomes on the Drosophila phylogeny.</title>
        <authorList>
            <consortium name="Drosophila 12 Genomes Consortium"/>
            <person name="Clark A.G."/>
            <person name="Eisen M.B."/>
            <person name="Smith D.R."/>
            <person name="Bergman C.M."/>
            <person name="Oliver B."/>
            <person name="Markow T.A."/>
            <person name="Kaufman T.C."/>
            <person name="Kellis M."/>
            <person name="Gelbart W."/>
            <person name="Iyer V.N."/>
            <person name="Pollard D.A."/>
            <person name="Sackton T.B."/>
            <person name="Larracuente A.M."/>
            <person name="Singh N.D."/>
            <person name="Abad J.P."/>
            <person name="Abt D.N."/>
            <person name="Adryan B."/>
            <person name="Aguade M."/>
            <person name="Akashi H."/>
            <person name="Anderson W.W."/>
            <person name="Aquadro C.F."/>
            <person name="Ardell D.H."/>
            <person name="Arguello R."/>
            <person name="Artieri C.G."/>
            <person name="Barbash D.A."/>
            <person name="Barker D."/>
            <person name="Barsanti P."/>
            <person name="Batterham P."/>
            <person name="Batzoglou S."/>
            <person name="Begun D."/>
            <person name="Bhutkar A."/>
            <person name="Blanco E."/>
            <person name="Bosak S.A."/>
            <person name="Bradley R.K."/>
            <person name="Brand A.D."/>
            <person name="Brent M.R."/>
            <person name="Brooks A.N."/>
            <person name="Brown R.H."/>
            <person name="Butlin R.K."/>
            <person name="Caggese C."/>
            <person name="Calvi B.R."/>
            <person name="Bernardo de Carvalho A."/>
            <person name="Caspi A."/>
            <person name="Castrezana S."/>
            <person name="Celniker S.E."/>
            <person name="Chang J.L."/>
            <person name="Chapple C."/>
            <person name="Chatterji S."/>
            <person name="Chinwalla A."/>
            <person name="Civetta A."/>
            <person name="Clifton S.W."/>
            <person name="Comeron J.M."/>
            <person name="Costello J.C."/>
            <person name="Coyne J.A."/>
            <person name="Daub J."/>
            <person name="David R.G."/>
            <person name="Delcher A.L."/>
            <person name="Delehaunty K."/>
            <person name="Do C.B."/>
            <person name="Ebling H."/>
            <person name="Edwards K."/>
            <person name="Eickbush T."/>
            <person name="Evans J.D."/>
            <person name="Filipski A."/>
            <person name="Findeiss S."/>
            <person name="Freyhult E."/>
            <person name="Fulton L."/>
            <person name="Fulton R."/>
            <person name="Garcia A.C."/>
            <person name="Gardiner A."/>
            <person name="Garfield D.A."/>
            <person name="Garvin B.E."/>
            <person name="Gibson G."/>
            <person name="Gilbert D."/>
            <person name="Gnerre S."/>
            <person name="Godfrey J."/>
            <person name="Good R."/>
            <person name="Gotea V."/>
            <person name="Gravely B."/>
            <person name="Greenberg A.J."/>
            <person name="Griffiths-Jones S."/>
            <person name="Gross S."/>
            <person name="Guigo R."/>
            <person name="Gustafson E.A."/>
            <person name="Haerty W."/>
            <person name="Hahn M.W."/>
            <person name="Halligan D.L."/>
            <person name="Halpern A.L."/>
            <person name="Halter G.M."/>
            <person name="Han M.V."/>
            <person name="Heger A."/>
            <person name="Hillier L."/>
            <person name="Hinrichs A.S."/>
            <person name="Holmes I."/>
            <person name="Hoskins R.A."/>
            <person name="Hubisz M.J."/>
            <person name="Hultmark D."/>
            <person name="Huntley M.A."/>
            <person name="Jaffe D.B."/>
            <person name="Jagadeeshan S."/>
            <person name="Jeck W.R."/>
            <person name="Johnson J."/>
            <person name="Jones C.D."/>
            <person name="Jordan W.C."/>
            <person name="Karpen G.H."/>
            <person name="Kataoka E."/>
            <person name="Keightley P.D."/>
            <person name="Kheradpour P."/>
            <person name="Kirkness E.F."/>
            <person name="Koerich L.B."/>
            <person name="Kristiansen K."/>
            <person name="Kudrna D."/>
            <person name="Kulathinal R.J."/>
            <person name="Kumar S."/>
            <person name="Kwok R."/>
            <person name="Lander E."/>
            <person name="Langley C.H."/>
            <person name="Lapoint R."/>
            <person name="Lazzaro B.P."/>
            <person name="Lee S.J."/>
            <person name="Levesque L."/>
            <person name="Li R."/>
            <person name="Lin C.F."/>
            <person name="Lin M.F."/>
            <person name="Lindblad-Toh K."/>
            <person name="Llopart A."/>
            <person name="Long M."/>
            <person name="Low L."/>
            <person name="Lozovsky E."/>
            <person name="Lu J."/>
            <person name="Luo M."/>
            <person name="Machado C.A."/>
            <person name="Makalowski W."/>
            <person name="Marzo M."/>
            <person name="Matsuda M."/>
            <person name="Matzkin L."/>
            <person name="McAllister B."/>
            <person name="McBride C.S."/>
            <person name="McKernan B."/>
            <person name="McKernan K."/>
            <person name="Mendez-Lago M."/>
            <person name="Minx P."/>
            <person name="Mollenhauer M.U."/>
            <person name="Montooth K."/>
            <person name="Mount S.M."/>
            <person name="Mu X."/>
            <person name="Myers E."/>
            <person name="Negre B."/>
            <person name="Newfeld S."/>
            <person name="Nielsen R."/>
            <person name="Noor M.A."/>
            <person name="O'Grady P."/>
            <person name="Pachter L."/>
            <person name="Papaceit M."/>
            <person name="Parisi M.J."/>
            <person name="Parisi M."/>
            <person name="Parts L."/>
            <person name="Pedersen J.S."/>
            <person name="Pesole G."/>
            <person name="Phillippy A.M."/>
            <person name="Ponting C.P."/>
            <person name="Pop M."/>
            <person name="Porcelli D."/>
            <person name="Powell J.R."/>
            <person name="Prohaska S."/>
            <person name="Pruitt K."/>
            <person name="Puig M."/>
            <person name="Quesneville H."/>
            <person name="Ram K.R."/>
            <person name="Rand D."/>
            <person name="Rasmussen M.D."/>
            <person name="Reed L.K."/>
            <person name="Reenan R."/>
            <person name="Reily A."/>
            <person name="Remington K.A."/>
            <person name="Rieger T.T."/>
            <person name="Ritchie M.G."/>
            <person name="Robin C."/>
            <person name="Rogers Y.H."/>
            <person name="Rohde C."/>
            <person name="Rozas J."/>
            <person name="Rubenfield M.J."/>
            <person name="Ruiz A."/>
            <person name="Russo S."/>
            <person name="Salzberg S.L."/>
            <person name="Sanchez-Gracia A."/>
            <person name="Saranga D.J."/>
            <person name="Sato H."/>
            <person name="Schaeffer S.W."/>
            <person name="Schatz M.C."/>
            <person name="Schlenke T."/>
            <person name="Schwartz R."/>
            <person name="Segarra C."/>
            <person name="Singh R.S."/>
            <person name="Sirot L."/>
            <person name="Sirota M."/>
            <person name="Sisneros N.B."/>
            <person name="Smith C.D."/>
            <person name="Smith T.F."/>
            <person name="Spieth J."/>
            <person name="Stage D.E."/>
            <person name="Stark A."/>
            <person name="Stephan W."/>
            <person name="Strausberg R.L."/>
            <person name="Strempel S."/>
            <person name="Sturgill D."/>
            <person name="Sutton G."/>
            <person name="Sutton G.G."/>
            <person name="Tao W."/>
            <person name="Teichmann S."/>
            <person name="Tobari Y.N."/>
            <person name="Tomimura Y."/>
            <person name="Tsolas J.M."/>
            <person name="Valente V.L."/>
            <person name="Venter E."/>
            <person name="Venter J.C."/>
            <person name="Vicario S."/>
            <person name="Vieira F.G."/>
            <person name="Vilella A.J."/>
            <person name="Villasante A."/>
            <person name="Walenz B."/>
            <person name="Wang J."/>
            <person name="Wasserman M."/>
            <person name="Watts T."/>
            <person name="Wilson D."/>
            <person name="Wilson R.K."/>
            <person name="Wing R.A."/>
            <person name="Wolfner M.F."/>
            <person name="Wong A."/>
            <person name="Wong G.K."/>
            <person name="Wu C.I."/>
            <person name="Wu G."/>
            <person name="Yamamoto D."/>
            <person name="Yang H.P."/>
            <person name="Yang S.P."/>
            <person name="Yorke J.A."/>
            <person name="Yoshida K."/>
            <person name="Zdobnov E."/>
            <person name="Zhang P."/>
            <person name="Zhang Y."/>
            <person name="Zimin A.V."/>
            <person name="Baldwin J."/>
            <person name="Abdouelleil A."/>
            <person name="Abdulkadir J."/>
            <person name="Abebe A."/>
            <person name="Abera B."/>
            <person name="Abreu J."/>
            <person name="Acer S.C."/>
            <person name="Aftuck L."/>
            <person name="Alexander A."/>
            <person name="An P."/>
            <person name="Anderson E."/>
            <person name="Anderson S."/>
            <person name="Arachi H."/>
            <person name="Azer M."/>
            <person name="Bachantsang P."/>
            <person name="Barry A."/>
            <person name="Bayul T."/>
            <person name="Berlin A."/>
            <person name="Bessette D."/>
            <person name="Bloom T."/>
            <person name="Blye J."/>
            <person name="Boguslavskiy L."/>
            <person name="Bonnet C."/>
            <person name="Boukhgalter B."/>
            <person name="Bourzgui I."/>
            <person name="Brown A."/>
            <person name="Cahill P."/>
            <person name="Channer S."/>
            <person name="Cheshatsang Y."/>
            <person name="Chuda L."/>
            <person name="Citroen M."/>
            <person name="Collymore A."/>
            <person name="Cooke P."/>
            <person name="Costello M."/>
            <person name="D'Aco K."/>
            <person name="Daza R."/>
            <person name="De Haan G."/>
            <person name="DeGray S."/>
            <person name="DeMaso C."/>
            <person name="Dhargay N."/>
            <person name="Dooley K."/>
            <person name="Dooley E."/>
            <person name="Doricent M."/>
            <person name="Dorje P."/>
            <person name="Dorjee K."/>
            <person name="Dupes A."/>
            <person name="Elong R."/>
            <person name="Falk J."/>
            <person name="Farina A."/>
            <person name="Faro S."/>
            <person name="Ferguson D."/>
            <person name="Fisher S."/>
            <person name="Foley C.D."/>
            <person name="Franke A."/>
            <person name="Friedrich D."/>
            <person name="Gadbois L."/>
            <person name="Gearin G."/>
            <person name="Gearin C.R."/>
            <person name="Giannoukos G."/>
            <person name="Goode T."/>
            <person name="Graham J."/>
            <person name="Grandbois E."/>
            <person name="Grewal S."/>
            <person name="Gyaltsen K."/>
            <person name="Hafez N."/>
            <person name="Hagos B."/>
            <person name="Hall J."/>
            <person name="Henson C."/>
            <person name="Hollinger A."/>
            <person name="Honan T."/>
            <person name="Huard M.D."/>
            <person name="Hughes L."/>
            <person name="Hurhula B."/>
            <person name="Husby M.E."/>
            <person name="Kamat A."/>
            <person name="Kanga B."/>
            <person name="Kashin S."/>
            <person name="Khazanovich D."/>
            <person name="Kisner P."/>
            <person name="Lance K."/>
            <person name="Lara M."/>
            <person name="Lee W."/>
            <person name="Lennon N."/>
            <person name="Letendre F."/>
            <person name="LeVine R."/>
            <person name="Lipovsky A."/>
            <person name="Liu X."/>
            <person name="Liu J."/>
            <person name="Liu S."/>
            <person name="Lokyitsang T."/>
            <person name="Lokyitsang Y."/>
            <person name="Lubonja R."/>
            <person name="Lui A."/>
            <person name="MacDonald P."/>
            <person name="Magnisalis V."/>
            <person name="Maru K."/>
            <person name="Matthews C."/>
            <person name="McCusker W."/>
            <person name="McDonough S."/>
            <person name="Mehta T."/>
            <person name="Meldrim J."/>
            <person name="Meneus L."/>
            <person name="Mihai O."/>
            <person name="Mihalev A."/>
            <person name="Mihova T."/>
            <person name="Mittelman R."/>
            <person name="Mlenga V."/>
            <person name="Montmayeur A."/>
            <person name="Mulrain L."/>
            <person name="Navidi A."/>
            <person name="Naylor J."/>
            <person name="Negash T."/>
            <person name="Nguyen T."/>
            <person name="Nguyen N."/>
            <person name="Nicol R."/>
            <person name="Norbu C."/>
            <person name="Norbu N."/>
            <person name="Novod N."/>
            <person name="O'Neill B."/>
            <person name="Osman S."/>
            <person name="Markiewicz E."/>
            <person name="Oyono O.L."/>
            <person name="Patti C."/>
            <person name="Phunkhang P."/>
            <person name="Pierre F."/>
            <person name="Priest M."/>
            <person name="Raghuraman S."/>
            <person name="Rege F."/>
            <person name="Reyes R."/>
            <person name="Rise C."/>
            <person name="Rogov P."/>
            <person name="Ross K."/>
            <person name="Ryan E."/>
            <person name="Settipalli S."/>
            <person name="Shea T."/>
            <person name="Sherpa N."/>
            <person name="Shi L."/>
            <person name="Shih D."/>
            <person name="Sparrow T."/>
            <person name="Spaulding J."/>
            <person name="Stalker J."/>
            <person name="Stange-Thomann N."/>
            <person name="Stavropoulos S."/>
            <person name="Stone C."/>
            <person name="Strader C."/>
            <person name="Tesfaye S."/>
            <person name="Thomson T."/>
            <person name="Thoulutsang Y."/>
            <person name="Thoulutsang D."/>
            <person name="Topham K."/>
            <person name="Topping I."/>
            <person name="Tsamla T."/>
            <person name="Vassiliev H."/>
            <person name="Vo A."/>
            <person name="Wangchuk T."/>
            <person name="Wangdi T."/>
            <person name="Weiand M."/>
            <person name="Wilkinson J."/>
            <person name="Wilson A."/>
            <person name="Yadav S."/>
            <person name="Young G."/>
            <person name="Yu Q."/>
            <person name="Zembek L."/>
            <person name="Zhong D."/>
            <person name="Zimmer A."/>
            <person name="Zwirko Z."/>
            <person name="Jaffe D.B."/>
            <person name="Alvarez P."/>
            <person name="Brockman W."/>
            <person name="Butler J."/>
            <person name="Chin C."/>
            <person name="Gnerre S."/>
            <person name="Grabherr M."/>
            <person name="Kleber M."/>
            <person name="Mauceli E."/>
            <person name="MacCallum I."/>
        </authorList>
    </citation>
    <scope>NUCLEOTIDE SEQUENCE [LARGE SCALE GENOMIC DNA]</scope>
    <source>
        <strain evidence="17">Tucson 14030-0811.24</strain>
    </source>
</reference>
<evidence type="ECO:0000256" key="1">
    <source>
        <dbReference type="ARBA" id="ARBA00001946"/>
    </source>
</evidence>
<evidence type="ECO:0000256" key="13">
    <source>
        <dbReference type="PIRSR" id="PIRSR601805-1"/>
    </source>
</evidence>
<dbReference type="GO" id="GO:0005524">
    <property type="term" value="F:ATP binding"/>
    <property type="evidence" value="ECO:0007669"/>
    <property type="project" value="UniProtKB-KW"/>
</dbReference>
<dbReference type="EMBL" id="CH964232">
    <property type="protein sequence ID" value="EDW80500.2"/>
    <property type="molecule type" value="Genomic_DNA"/>
</dbReference>
<proteinExistence type="inferred from homology"/>
<keyword evidence="10" id="KW-0460">Magnesium</keyword>
<keyword evidence="9" id="KW-0067">ATP-binding</keyword>
<dbReference type="GO" id="GO:0005634">
    <property type="term" value="C:nucleus"/>
    <property type="evidence" value="ECO:0007669"/>
    <property type="project" value="TreeGrafter"/>
</dbReference>
<organism evidence="16 17">
    <name type="scientific">Drosophila willistoni</name>
    <name type="common">Fruit fly</name>
    <dbReference type="NCBI Taxonomy" id="7260"/>
    <lineage>
        <taxon>Eukaryota</taxon>
        <taxon>Metazoa</taxon>
        <taxon>Ecdysozoa</taxon>
        <taxon>Arthropoda</taxon>
        <taxon>Hexapoda</taxon>
        <taxon>Insecta</taxon>
        <taxon>Pterygota</taxon>
        <taxon>Neoptera</taxon>
        <taxon>Endopterygota</taxon>
        <taxon>Diptera</taxon>
        <taxon>Brachycera</taxon>
        <taxon>Muscomorpha</taxon>
        <taxon>Ephydroidea</taxon>
        <taxon>Drosophilidae</taxon>
        <taxon>Drosophila</taxon>
        <taxon>Sophophora</taxon>
    </lineage>
</organism>
<comment type="pathway">
    <text evidence="2">Purine metabolism; AMP biosynthesis via salvage pathway; AMP from adenosine: step 1/1.</text>
</comment>
<evidence type="ECO:0000256" key="11">
    <source>
        <dbReference type="ARBA" id="ARBA00051362"/>
    </source>
</evidence>
<dbReference type="CDD" id="cd01168">
    <property type="entry name" value="adenosine_kinase"/>
    <property type="match status" value="1"/>
</dbReference>
<evidence type="ECO:0000256" key="8">
    <source>
        <dbReference type="ARBA" id="ARBA00022777"/>
    </source>
</evidence>
<evidence type="ECO:0000256" key="9">
    <source>
        <dbReference type="ARBA" id="ARBA00022840"/>
    </source>
</evidence>
<keyword evidence="17" id="KW-1185">Reference proteome</keyword>
<dbReference type="InterPro" id="IPR011611">
    <property type="entry name" value="PfkB_dom"/>
</dbReference>
<evidence type="ECO:0000256" key="14">
    <source>
        <dbReference type="SAM" id="MobiDB-lite"/>
    </source>
</evidence>
<dbReference type="InterPro" id="IPR029056">
    <property type="entry name" value="Ribokinase-like"/>
</dbReference>
<evidence type="ECO:0000256" key="6">
    <source>
        <dbReference type="ARBA" id="ARBA00022726"/>
    </source>
</evidence>
<dbReference type="GO" id="GO:0005829">
    <property type="term" value="C:cytosol"/>
    <property type="evidence" value="ECO:0007669"/>
    <property type="project" value="TreeGrafter"/>
</dbReference>
<keyword evidence="8" id="KW-0418">Kinase</keyword>
<comment type="catalytic activity">
    <reaction evidence="11">
        <text>adenosine + ATP = AMP + ADP + H(+)</text>
        <dbReference type="Rhea" id="RHEA:20824"/>
        <dbReference type="ChEBI" id="CHEBI:15378"/>
        <dbReference type="ChEBI" id="CHEBI:16335"/>
        <dbReference type="ChEBI" id="CHEBI:30616"/>
        <dbReference type="ChEBI" id="CHEBI:456215"/>
        <dbReference type="ChEBI" id="CHEBI:456216"/>
        <dbReference type="EC" id="2.7.1.20"/>
    </reaction>
</comment>
<feature type="region of interest" description="Disordered" evidence="14">
    <location>
        <begin position="58"/>
        <end position="78"/>
    </location>
</feature>
<dbReference type="Pfam" id="PF00294">
    <property type="entry name" value="PfkB"/>
    <property type="match status" value="1"/>
</dbReference>
<evidence type="ECO:0000259" key="15">
    <source>
        <dbReference type="Pfam" id="PF00294"/>
    </source>
</evidence>
<protein>
    <recommendedName>
        <fullName evidence="12">Adenosine kinase</fullName>
        <ecNumber evidence="4">2.7.1.20</ecNumber>
    </recommendedName>
</protein>
<dbReference type="Gene3D" id="3.30.1110.10">
    <property type="match status" value="1"/>
</dbReference>
<dbReference type="SUPFAM" id="SSF53613">
    <property type="entry name" value="Ribokinase-like"/>
    <property type="match status" value="1"/>
</dbReference>
<evidence type="ECO:0000256" key="7">
    <source>
        <dbReference type="ARBA" id="ARBA00022741"/>
    </source>
</evidence>
<evidence type="ECO:0000313" key="17">
    <source>
        <dbReference type="Proteomes" id="UP000007798"/>
    </source>
</evidence>
<name>B4N8Z5_DROWI</name>
<evidence type="ECO:0000256" key="5">
    <source>
        <dbReference type="ARBA" id="ARBA00022679"/>
    </source>
</evidence>
<dbReference type="Proteomes" id="UP000007798">
    <property type="component" value="Unassembled WGS sequence"/>
</dbReference>
<keyword evidence="5" id="KW-0808">Transferase</keyword>
<dbReference type="eggNOG" id="KOG2854">
    <property type="taxonomic scope" value="Eukaryota"/>
</dbReference>
<feature type="domain" description="Carbohydrate kinase PfkB" evidence="15">
    <location>
        <begin position="108"/>
        <end position="417"/>
    </location>
</feature>
<dbReference type="GO" id="GO:0004001">
    <property type="term" value="F:adenosine kinase activity"/>
    <property type="evidence" value="ECO:0007669"/>
    <property type="project" value="UniProtKB-EC"/>
</dbReference>
<feature type="active site" description="Proton acceptor" evidence="13">
    <location>
        <position position="378"/>
    </location>
</feature>
<dbReference type="KEGG" id="dwi:6648147"/>
<dbReference type="PANTHER" id="PTHR45769:SF3">
    <property type="entry name" value="ADENOSINE KINASE"/>
    <property type="match status" value="1"/>
</dbReference>
<keyword evidence="7" id="KW-0547">Nucleotide-binding</keyword>
<dbReference type="FunFam" id="3.40.1190.20:FF:000076">
    <property type="entry name" value="Adenosine kinase"/>
    <property type="match status" value="1"/>
</dbReference>
<dbReference type="FunCoup" id="B4N8Z5">
    <property type="interactions" value="99"/>
</dbReference>
<dbReference type="PRINTS" id="PR00989">
    <property type="entry name" value="ADENOKINASE"/>
</dbReference>
<evidence type="ECO:0000256" key="10">
    <source>
        <dbReference type="ARBA" id="ARBA00022842"/>
    </source>
</evidence>
<dbReference type="InterPro" id="IPR001805">
    <property type="entry name" value="Adenokinase"/>
</dbReference>
<dbReference type="Gene3D" id="3.40.1190.20">
    <property type="match status" value="1"/>
</dbReference>
<dbReference type="AlphaFoldDB" id="B4N8Z5"/>